<comment type="caution">
    <text evidence="2">The sequence shown here is derived from an EMBL/GenBank/DDBJ whole genome shotgun (WGS) entry which is preliminary data.</text>
</comment>
<dbReference type="RefSeq" id="WP_141845284.1">
    <property type="nucleotide sequence ID" value="NZ_VFPM01000003.1"/>
</dbReference>
<feature type="transmembrane region" description="Helical" evidence="1">
    <location>
        <begin position="101"/>
        <end position="118"/>
    </location>
</feature>
<evidence type="ECO:0000256" key="1">
    <source>
        <dbReference type="SAM" id="Phobius"/>
    </source>
</evidence>
<keyword evidence="1" id="KW-0472">Membrane</keyword>
<feature type="transmembrane region" description="Helical" evidence="1">
    <location>
        <begin position="130"/>
        <end position="150"/>
    </location>
</feature>
<dbReference type="InterPro" id="IPR025671">
    <property type="entry name" value="HXXEE"/>
</dbReference>
<reference evidence="2 3" key="1">
    <citation type="submission" date="2019-06" db="EMBL/GenBank/DDBJ databases">
        <title>Genome sequencing of plant associated microbes to promote plant fitness in Sorghum bicolor and Oryza sativa.</title>
        <authorList>
            <person name="Coleman-Derr D."/>
        </authorList>
    </citation>
    <scope>NUCLEOTIDE SEQUENCE [LARGE SCALE GENOMIC DNA]</scope>
    <source>
        <strain evidence="2 3">KV-663</strain>
    </source>
</reference>
<organism evidence="2 3">
    <name type="scientific">Humibacillus xanthopallidus</name>
    <dbReference type="NCBI Taxonomy" id="412689"/>
    <lineage>
        <taxon>Bacteria</taxon>
        <taxon>Bacillati</taxon>
        <taxon>Actinomycetota</taxon>
        <taxon>Actinomycetes</taxon>
        <taxon>Micrococcales</taxon>
        <taxon>Intrasporangiaceae</taxon>
        <taxon>Humibacillus</taxon>
    </lineage>
</organism>
<dbReference type="PROSITE" id="PS51257">
    <property type="entry name" value="PROKAR_LIPOPROTEIN"/>
    <property type="match status" value="1"/>
</dbReference>
<sequence>MRWYLRHWYDVGIAVCILALACGVLIELNTLQRILLLSFAVLMLHEFEEYGWPGGLPTFMNEVVRASRTPDRYPLNQMNSMVVNVLAAYPFYLLPVLFPDVIWLALAPVLFNFLEVLLHCGGGFGKARALYSPGLLSVVPWLVLSIWYLIEVNQQNLITANDWWIGIGYLFAWLIVFLGLVTYVWLADKNSPYRFASEELTRFERYRRFVHAAHQHPQPAPTTGPTL</sequence>
<dbReference type="OrthoDB" id="2591569at2"/>
<protein>
    <submittedName>
        <fullName evidence="2">Uncharacterized protein with HXXEE motif</fullName>
    </submittedName>
</protein>
<keyword evidence="1" id="KW-0812">Transmembrane</keyword>
<proteinExistence type="predicted"/>
<feature type="transmembrane region" description="Helical" evidence="1">
    <location>
        <begin position="162"/>
        <end position="186"/>
    </location>
</feature>
<keyword evidence="1" id="KW-1133">Transmembrane helix</keyword>
<gene>
    <name evidence="2" type="ORF">FBY41_3212</name>
</gene>
<keyword evidence="3" id="KW-1185">Reference proteome</keyword>
<name>A0A543HHR9_9MICO</name>
<dbReference type="EMBL" id="VFPM01000003">
    <property type="protein sequence ID" value="TQM57876.1"/>
    <property type="molecule type" value="Genomic_DNA"/>
</dbReference>
<dbReference type="Pfam" id="PF13787">
    <property type="entry name" value="HXXEE"/>
    <property type="match status" value="1"/>
</dbReference>
<dbReference type="AlphaFoldDB" id="A0A543HHR9"/>
<evidence type="ECO:0000313" key="2">
    <source>
        <dbReference type="EMBL" id="TQM57876.1"/>
    </source>
</evidence>
<evidence type="ECO:0000313" key="3">
    <source>
        <dbReference type="Proteomes" id="UP000316747"/>
    </source>
</evidence>
<dbReference type="Proteomes" id="UP000316747">
    <property type="component" value="Unassembled WGS sequence"/>
</dbReference>
<accession>A0A543HHR9</accession>
<feature type="transmembrane region" description="Helical" evidence="1">
    <location>
        <begin position="6"/>
        <end position="26"/>
    </location>
</feature>